<accession>A0A1I1AI97</accession>
<dbReference type="Gene3D" id="1.10.1530.10">
    <property type="match status" value="1"/>
</dbReference>
<keyword evidence="2" id="KW-0560">Oxidoreductase</keyword>
<dbReference type="Proteomes" id="UP000198642">
    <property type="component" value="Unassembled WGS sequence"/>
</dbReference>
<organism evidence="3 4">
    <name type="scientific">Lentibacillus halodurans</name>
    <dbReference type="NCBI Taxonomy" id="237679"/>
    <lineage>
        <taxon>Bacteria</taxon>
        <taxon>Bacillati</taxon>
        <taxon>Bacillota</taxon>
        <taxon>Bacilli</taxon>
        <taxon>Bacillales</taxon>
        <taxon>Bacillaceae</taxon>
        <taxon>Lentibacillus</taxon>
    </lineage>
</organism>
<dbReference type="InterPro" id="IPR036111">
    <property type="entry name" value="Mal/L-sulfo/L-lacto_DH-like_sf"/>
</dbReference>
<dbReference type="PANTHER" id="PTHR11091">
    <property type="entry name" value="OXIDOREDUCTASE-RELATED"/>
    <property type="match status" value="1"/>
</dbReference>
<dbReference type="SUPFAM" id="SSF89733">
    <property type="entry name" value="L-sulfolactate dehydrogenase-like"/>
    <property type="match status" value="1"/>
</dbReference>
<dbReference type="RefSeq" id="WP_090241371.1">
    <property type="nucleotide sequence ID" value="NZ_FOJW01000021.1"/>
</dbReference>
<dbReference type="AlphaFoldDB" id="A0A1I1AI97"/>
<evidence type="ECO:0000313" key="3">
    <source>
        <dbReference type="EMBL" id="SFB37744.1"/>
    </source>
</evidence>
<dbReference type="InterPro" id="IPR043143">
    <property type="entry name" value="Mal/L-sulf/L-lact_DH-like_NADP"/>
</dbReference>
<dbReference type="GO" id="GO:0016491">
    <property type="term" value="F:oxidoreductase activity"/>
    <property type="evidence" value="ECO:0007669"/>
    <property type="project" value="UniProtKB-KW"/>
</dbReference>
<dbReference type="Gene3D" id="3.30.1370.60">
    <property type="entry name" value="Hypothetical oxidoreductase yiak, domain 2"/>
    <property type="match status" value="1"/>
</dbReference>
<dbReference type="EMBL" id="FOJW01000021">
    <property type="protein sequence ID" value="SFB37744.1"/>
    <property type="molecule type" value="Genomic_DNA"/>
</dbReference>
<keyword evidence="4" id="KW-1185">Reference proteome</keyword>
<reference evidence="3 4" key="1">
    <citation type="submission" date="2016-10" db="EMBL/GenBank/DDBJ databases">
        <authorList>
            <person name="de Groot N.N."/>
        </authorList>
    </citation>
    <scope>NUCLEOTIDE SEQUENCE [LARGE SCALE GENOMIC DNA]</scope>
    <source>
        <strain evidence="3 4">CGMCC 1.3702</strain>
    </source>
</reference>
<dbReference type="Pfam" id="PF02615">
    <property type="entry name" value="Ldh_2"/>
    <property type="match status" value="1"/>
</dbReference>
<sequence>MPVHNNHHQELTIDEYVQKGCELLKSVSVSHKDATTMMDALLDADLRGVHTHGLFRLPRYVEQLKAESINPLPNINMVHSNPWLEVLDGDHGPGAVVADEAMHRALKKSNDYGIGVTAVHNGNHFGMAAYYAEMASQEGKIGIVMTNSSPAIAPTGSIKRLIGNNPWSVSVPNPDNQPVTLDIANSIVSKGRLRVARDQGETIPLGWALDADGKPTDDPQKALEGIVLPIGDYKGYGIALMVEILAGVLTGADFSERMVDHDADEKRNVGHLFIAVETDSFMNKEEYKKRINELVQSIKQAPVIPGQNVYLPGEIEWQRKQQQLSEKINIPEKTLQEFWDLCEKHNIS</sequence>
<dbReference type="InterPro" id="IPR003767">
    <property type="entry name" value="Malate/L-lactate_DH-like"/>
</dbReference>
<dbReference type="STRING" id="237679.SAMN04488072_12128"/>
<evidence type="ECO:0000256" key="2">
    <source>
        <dbReference type="ARBA" id="ARBA00023002"/>
    </source>
</evidence>
<comment type="similarity">
    <text evidence="1">Belongs to the LDH2/MDH2 oxidoreductase family.</text>
</comment>
<protein>
    <submittedName>
        <fullName evidence="3">Malate/lactate/ureidoglycolate dehydrogenase, LDH2 family</fullName>
    </submittedName>
</protein>
<proteinExistence type="inferred from homology"/>
<dbReference type="PANTHER" id="PTHR11091:SF0">
    <property type="entry name" value="MALATE DEHYDROGENASE"/>
    <property type="match status" value="1"/>
</dbReference>
<evidence type="ECO:0000256" key="1">
    <source>
        <dbReference type="ARBA" id="ARBA00006056"/>
    </source>
</evidence>
<dbReference type="OrthoDB" id="9769447at2"/>
<name>A0A1I1AI97_9BACI</name>
<evidence type="ECO:0000313" key="4">
    <source>
        <dbReference type="Proteomes" id="UP000198642"/>
    </source>
</evidence>
<gene>
    <name evidence="3" type="ORF">SAMN04488072_12128</name>
</gene>
<dbReference type="InterPro" id="IPR043144">
    <property type="entry name" value="Mal/L-sulf/L-lact_DH-like_ah"/>
</dbReference>